<proteinExistence type="predicted"/>
<keyword evidence="2" id="KW-0472">Membrane</keyword>
<keyword evidence="2" id="KW-0812">Transmembrane</keyword>
<feature type="transmembrane region" description="Helical" evidence="2">
    <location>
        <begin position="53"/>
        <end position="70"/>
    </location>
</feature>
<reference evidence="3 4" key="1">
    <citation type="submission" date="2020-04" db="EMBL/GenBank/DDBJ databases">
        <title>Genome sequence for Sphingorhabdus sp. strain M1.</title>
        <authorList>
            <person name="Park S.-J."/>
        </authorList>
    </citation>
    <scope>NUCLEOTIDE SEQUENCE [LARGE SCALE GENOMIC DNA]</scope>
    <source>
        <strain evidence="3 4">JK6</strain>
    </source>
</reference>
<gene>
    <name evidence="3" type="ORF">HF685_02085</name>
</gene>
<organism evidence="3 4">
    <name type="scientific">Parasphingorhabdus halotolerans</name>
    <dbReference type="NCBI Taxonomy" id="2725558"/>
    <lineage>
        <taxon>Bacteria</taxon>
        <taxon>Pseudomonadati</taxon>
        <taxon>Pseudomonadota</taxon>
        <taxon>Alphaproteobacteria</taxon>
        <taxon>Sphingomonadales</taxon>
        <taxon>Sphingomonadaceae</taxon>
        <taxon>Parasphingorhabdus</taxon>
    </lineage>
</organism>
<dbReference type="EMBL" id="CP051217">
    <property type="protein sequence ID" value="QJB68239.1"/>
    <property type="molecule type" value="Genomic_DNA"/>
</dbReference>
<feature type="transmembrane region" description="Helical" evidence="2">
    <location>
        <begin position="108"/>
        <end position="129"/>
    </location>
</feature>
<dbReference type="AlphaFoldDB" id="A0A6H2DHU1"/>
<evidence type="ECO:0000313" key="4">
    <source>
        <dbReference type="Proteomes" id="UP000501600"/>
    </source>
</evidence>
<name>A0A6H2DHU1_9SPHN</name>
<evidence type="ECO:0000256" key="2">
    <source>
        <dbReference type="SAM" id="Phobius"/>
    </source>
</evidence>
<feature type="transmembrane region" description="Helical" evidence="2">
    <location>
        <begin position="27"/>
        <end position="44"/>
    </location>
</feature>
<sequence>MSYDPWEVNSRQGRFSQYLPDFLQKKVSQWAVLMLVAACINWQLSERMSEQQYYFVLLYLRAHISMFIGLDPVGNISVSSPDGSVDVTRLGITEHHYFTGSWARFCDAILSGIGMAFFYTALAVTLSLANKYIEKSAQKRQQALDEIDRQVALEKERERLRWEKPKPAPTPPIETLETDVTNEFASPQVELLTELLDEPEDEDSSPEPPPEEPPIAKPLRLPGRIYRDDD</sequence>
<keyword evidence="2" id="KW-1133">Transmembrane helix</keyword>
<feature type="compositionally biased region" description="Pro residues" evidence="1">
    <location>
        <begin position="206"/>
        <end position="216"/>
    </location>
</feature>
<dbReference type="Proteomes" id="UP000501600">
    <property type="component" value="Chromosome"/>
</dbReference>
<evidence type="ECO:0000256" key="1">
    <source>
        <dbReference type="SAM" id="MobiDB-lite"/>
    </source>
</evidence>
<dbReference type="RefSeq" id="WP_168818083.1">
    <property type="nucleotide sequence ID" value="NZ_CP051217.1"/>
</dbReference>
<dbReference type="KEGG" id="phao:HF685_02085"/>
<accession>A0A6H2DHU1</accession>
<feature type="compositionally biased region" description="Acidic residues" evidence="1">
    <location>
        <begin position="195"/>
        <end position="205"/>
    </location>
</feature>
<feature type="region of interest" description="Disordered" evidence="1">
    <location>
        <begin position="160"/>
        <end position="182"/>
    </location>
</feature>
<keyword evidence="4" id="KW-1185">Reference proteome</keyword>
<protein>
    <submittedName>
        <fullName evidence="3">Uncharacterized protein</fullName>
    </submittedName>
</protein>
<feature type="region of interest" description="Disordered" evidence="1">
    <location>
        <begin position="194"/>
        <end position="230"/>
    </location>
</feature>
<evidence type="ECO:0000313" key="3">
    <source>
        <dbReference type="EMBL" id="QJB68239.1"/>
    </source>
</evidence>